<dbReference type="PANTHER" id="PTHR47356">
    <property type="entry name" value="FAD-DEPENDENT MONOOXYGENASE ASQG-RELATED"/>
    <property type="match status" value="1"/>
</dbReference>
<comment type="similarity">
    <text evidence="2">Belongs to the paxM FAD-dependent monooxygenase family.</text>
</comment>
<evidence type="ECO:0000259" key="7">
    <source>
        <dbReference type="Pfam" id="PF01494"/>
    </source>
</evidence>
<dbReference type="InterPro" id="IPR036188">
    <property type="entry name" value="FAD/NAD-bd_sf"/>
</dbReference>
<dbReference type="AlphaFoldDB" id="A0AAN9YPK3"/>
<keyword evidence="9" id="KW-1185">Reference proteome</keyword>
<evidence type="ECO:0000256" key="2">
    <source>
        <dbReference type="ARBA" id="ARBA00007992"/>
    </source>
</evidence>
<comment type="cofactor">
    <cofactor evidence="1">
        <name>FAD</name>
        <dbReference type="ChEBI" id="CHEBI:57692"/>
    </cofactor>
</comment>
<dbReference type="SUPFAM" id="SSF51905">
    <property type="entry name" value="FAD/NAD(P)-binding domain"/>
    <property type="match status" value="1"/>
</dbReference>
<organism evidence="8 9">
    <name type="scientific">Cytospora paraplurivora</name>
    <dbReference type="NCBI Taxonomy" id="2898453"/>
    <lineage>
        <taxon>Eukaryota</taxon>
        <taxon>Fungi</taxon>
        <taxon>Dikarya</taxon>
        <taxon>Ascomycota</taxon>
        <taxon>Pezizomycotina</taxon>
        <taxon>Sordariomycetes</taxon>
        <taxon>Sordariomycetidae</taxon>
        <taxon>Diaporthales</taxon>
        <taxon>Cytosporaceae</taxon>
        <taxon>Cytospora</taxon>
    </lineage>
</organism>
<dbReference type="InterPro" id="IPR050562">
    <property type="entry name" value="FAD_mOase_fung"/>
</dbReference>
<evidence type="ECO:0000313" key="8">
    <source>
        <dbReference type="EMBL" id="KAK7749600.1"/>
    </source>
</evidence>
<feature type="domain" description="FAD-binding" evidence="7">
    <location>
        <begin position="453"/>
        <end position="804"/>
    </location>
</feature>
<reference evidence="8 9" key="1">
    <citation type="journal article" date="2023" name="PLoS ONE">
        <title>Cytospora paraplurivora sp. nov. isolated from orchards with fruit tree decline syndrome in Ontario, Canada.</title>
        <authorList>
            <person name="Ilyukhin E."/>
            <person name="Nguyen H.D.T."/>
            <person name="Castle A.J."/>
            <person name="Ellouze W."/>
        </authorList>
    </citation>
    <scope>NUCLEOTIDE SEQUENCE [LARGE SCALE GENOMIC DNA]</scope>
    <source>
        <strain evidence="8 9">FDS-564</strain>
    </source>
</reference>
<proteinExistence type="inferred from homology"/>
<dbReference type="PANTHER" id="PTHR47356:SF2">
    <property type="entry name" value="FAD-BINDING DOMAIN-CONTAINING PROTEIN-RELATED"/>
    <property type="match status" value="1"/>
</dbReference>
<feature type="compositionally biased region" description="Basic and acidic residues" evidence="6">
    <location>
        <begin position="1"/>
        <end position="12"/>
    </location>
</feature>
<evidence type="ECO:0000256" key="6">
    <source>
        <dbReference type="SAM" id="MobiDB-lite"/>
    </source>
</evidence>
<gene>
    <name evidence="8" type="ORF">SLS53_000176</name>
</gene>
<dbReference type="EMBL" id="JAJSPL020000001">
    <property type="protein sequence ID" value="KAK7749600.1"/>
    <property type="molecule type" value="Genomic_DNA"/>
</dbReference>
<dbReference type="Pfam" id="PF01494">
    <property type="entry name" value="FAD_binding_3"/>
    <property type="match status" value="1"/>
</dbReference>
<sequence>MEEADAAQRQEAVEASGHTEQLEHTPSQNLGIDRQVGPEEEHSQSTTTAAPQDESPLQYARSGGGEGANDPATWHSTTHTAARSFGDLPLEIREMIWKQAWCRRVVRPLIGSCTGPHAFEESCDICIDKVRPALTRTPFVAFVNREARGCARKIALPLTVWPEDWSPEVTNGRRAVNLRQPPNQRDVLNAALDPRADLMIDISLLYTCISQTNQHKLLNFLYHRYLKTRSDVYLRVDSRTLELDDWGWELALRWNVFHEHEGQSLLVPLDDLVTLRKCLTLRHLRTARGNGMEKVLQLLVESDLRDLQRTYEGDRLLRISGVGSLPHTWPPFRVWRRADRKAQPALQTFILQIADFLMETHGIAEAGSGRGEEILGLDGRLREGHPIVEQFQIKLPRFRPVIKTDPDTYINLQDVGSYLETRASKALDRGQIQNLTDGDTTTSAQTDPTTFRAIIVGGGPNGLCLAHALHLAGIDYVLLERGDKIISQDGASIALWPHSVRILDQLGLLDEARKHYFPVRTKHNHRADGSVRDVNDMFAKMEENHGHPWMLFHRAKLLELLWESLPGKETRVKVNKKVVSVASNRDGVVVTSADGTSETGSIVIGCDGVHSIVRQAIHKLRSEKKRSASKLSLASLANSLGSSDSGEDRPMKTYYYGLIGWIPLPDGLQPAACYEVRSEPKGKTFHILTGADTAYFLVYVRLDKPTRERSRYTDEDAEKLAAELAGHKITSEISFGDLWRSRKWGKMLDFEEGILGSRWYHERIVLVGDAVHKLTPNVGLGLNAGWQGVAELTNRLRKLVASQGQQPDTQSVKKVFKEYQNSRRGMAKTTMLVSSTYTRVVANQSLWYRFCDWVTPAIGGDVAVLNTVASPIVKRSVTLDFVVEKRHKEGKVRWAHPRYVPAEDCDNEYGKT</sequence>
<evidence type="ECO:0000256" key="4">
    <source>
        <dbReference type="ARBA" id="ARBA00022827"/>
    </source>
</evidence>
<keyword evidence="3" id="KW-0285">Flavoprotein</keyword>
<name>A0AAN9YPK3_9PEZI</name>
<protein>
    <recommendedName>
        <fullName evidence="7">FAD-binding domain-containing protein</fullName>
    </recommendedName>
</protein>
<dbReference type="GO" id="GO:0004497">
    <property type="term" value="F:monooxygenase activity"/>
    <property type="evidence" value="ECO:0007669"/>
    <property type="project" value="InterPro"/>
</dbReference>
<keyword evidence="4" id="KW-0274">FAD</keyword>
<dbReference type="Gene3D" id="3.50.50.60">
    <property type="entry name" value="FAD/NAD(P)-binding domain"/>
    <property type="match status" value="1"/>
</dbReference>
<dbReference type="GO" id="GO:0071949">
    <property type="term" value="F:FAD binding"/>
    <property type="evidence" value="ECO:0007669"/>
    <property type="project" value="InterPro"/>
</dbReference>
<evidence type="ECO:0000256" key="1">
    <source>
        <dbReference type="ARBA" id="ARBA00001974"/>
    </source>
</evidence>
<dbReference type="PRINTS" id="PR00420">
    <property type="entry name" value="RNGMNOXGNASE"/>
</dbReference>
<dbReference type="Proteomes" id="UP001320245">
    <property type="component" value="Unassembled WGS sequence"/>
</dbReference>
<keyword evidence="5" id="KW-0560">Oxidoreductase</keyword>
<evidence type="ECO:0000256" key="5">
    <source>
        <dbReference type="ARBA" id="ARBA00023002"/>
    </source>
</evidence>
<accession>A0AAN9YPK3</accession>
<evidence type="ECO:0000313" key="9">
    <source>
        <dbReference type="Proteomes" id="UP001320245"/>
    </source>
</evidence>
<feature type="region of interest" description="Disordered" evidence="6">
    <location>
        <begin position="1"/>
        <end position="78"/>
    </location>
</feature>
<comment type="caution">
    <text evidence="8">The sequence shown here is derived from an EMBL/GenBank/DDBJ whole genome shotgun (WGS) entry which is preliminary data.</text>
</comment>
<evidence type="ECO:0000256" key="3">
    <source>
        <dbReference type="ARBA" id="ARBA00022630"/>
    </source>
</evidence>
<dbReference type="InterPro" id="IPR002938">
    <property type="entry name" value="FAD-bd"/>
</dbReference>